<dbReference type="AlphaFoldDB" id="G1Q7X4"/>
<keyword evidence="2" id="KW-1015">Disulfide bond</keyword>
<dbReference type="Proteomes" id="UP000001074">
    <property type="component" value="Unassembled WGS sequence"/>
</dbReference>
<dbReference type="SMART" id="SM00215">
    <property type="entry name" value="VWC_out"/>
    <property type="match status" value="1"/>
</dbReference>
<dbReference type="InterPro" id="IPR001007">
    <property type="entry name" value="VWF_dom"/>
</dbReference>
<dbReference type="InterPro" id="IPR036084">
    <property type="entry name" value="Ser_inhib-like_sf"/>
</dbReference>
<dbReference type="STRING" id="59463.ENSMLUP00000019807"/>
<sequence length="175" mass="18656">WGLWPPWSTCSAPCDGGIQTRGHSCSGSAAGDAECQGHHSQTRACNTQPCTAQCPGDMVFHSAEQCRQEGDPCSRLCLAQGPGVECTSFCAPGCTCPPGLFLHNASCLPRTWCPCQMHRCVYEQGAVAHLNSCNNYTCDSGEMACTSKPCPVACGWSPWTPWSLCSCSCNVGIRR</sequence>
<evidence type="ECO:0000259" key="3">
    <source>
        <dbReference type="SMART" id="SM00215"/>
    </source>
</evidence>
<dbReference type="eggNOG" id="KOG1216">
    <property type="taxonomic scope" value="Eukaryota"/>
</dbReference>
<reference evidence="4" key="3">
    <citation type="submission" date="2025-09" db="UniProtKB">
        <authorList>
            <consortium name="Ensembl"/>
        </authorList>
    </citation>
    <scope>IDENTIFICATION</scope>
</reference>
<dbReference type="Gene3D" id="2.20.100.10">
    <property type="entry name" value="Thrombospondin type-1 (TSP1) repeat"/>
    <property type="match status" value="1"/>
</dbReference>
<reference evidence="4 5" key="1">
    <citation type="journal article" date="2011" name="Nature">
        <title>A high-resolution map of human evolutionary constraint using 29 mammals.</title>
        <authorList>
            <person name="Lindblad-Toh K."/>
            <person name="Garber M."/>
            <person name="Zuk O."/>
            <person name="Lin M.F."/>
            <person name="Parker B.J."/>
            <person name="Washietl S."/>
            <person name="Kheradpour P."/>
            <person name="Ernst J."/>
            <person name="Jordan G."/>
            <person name="Mauceli E."/>
            <person name="Ward L.D."/>
            <person name="Lowe C.B."/>
            <person name="Holloway A.K."/>
            <person name="Clamp M."/>
            <person name="Gnerre S."/>
            <person name="Alfoldi J."/>
            <person name="Beal K."/>
            <person name="Chang J."/>
            <person name="Clawson H."/>
            <person name="Cuff J."/>
            <person name="Di Palma F."/>
            <person name="Fitzgerald S."/>
            <person name="Flicek P."/>
            <person name="Guttman M."/>
            <person name="Hubisz M.J."/>
            <person name="Jaffe D.B."/>
            <person name="Jungreis I."/>
            <person name="Kent W.J."/>
            <person name="Kostka D."/>
            <person name="Lara M."/>
            <person name="Martins A.L."/>
            <person name="Massingham T."/>
            <person name="Moltke I."/>
            <person name="Raney B.J."/>
            <person name="Rasmussen M.D."/>
            <person name="Robinson J."/>
            <person name="Stark A."/>
            <person name="Vilella A.J."/>
            <person name="Wen J."/>
            <person name="Xie X."/>
            <person name="Zody M.C."/>
            <person name="Baldwin J."/>
            <person name="Bloom T."/>
            <person name="Chin C.W."/>
            <person name="Heiman D."/>
            <person name="Nicol R."/>
            <person name="Nusbaum C."/>
            <person name="Young S."/>
            <person name="Wilkinson J."/>
            <person name="Worley K.C."/>
            <person name="Kovar C.L."/>
            <person name="Muzny D.M."/>
            <person name="Gibbs R.A."/>
            <person name="Cree A."/>
            <person name="Dihn H.H."/>
            <person name="Fowler G."/>
            <person name="Jhangiani S."/>
            <person name="Joshi V."/>
            <person name="Lee S."/>
            <person name="Lewis L.R."/>
            <person name="Nazareth L.V."/>
            <person name="Okwuonu G."/>
            <person name="Santibanez J."/>
            <person name="Warren W.C."/>
            <person name="Mardis E.R."/>
            <person name="Weinstock G.M."/>
            <person name="Wilson R.K."/>
            <person name="Delehaunty K."/>
            <person name="Dooling D."/>
            <person name="Fronik C."/>
            <person name="Fulton L."/>
            <person name="Fulton B."/>
            <person name="Graves T."/>
            <person name="Minx P."/>
            <person name="Sodergren E."/>
            <person name="Birney E."/>
            <person name="Margulies E.H."/>
            <person name="Herrero J."/>
            <person name="Green E.D."/>
            <person name="Haussler D."/>
            <person name="Siepel A."/>
            <person name="Goldman N."/>
            <person name="Pollard K.S."/>
            <person name="Pedersen J.S."/>
            <person name="Lander E.S."/>
            <person name="Kellis M."/>
        </authorList>
    </citation>
    <scope>NUCLEOTIDE SEQUENCE [LARGE SCALE GENOMIC DNA]</scope>
</reference>
<feature type="domain" description="VWFC" evidence="3">
    <location>
        <begin position="120"/>
        <end position="169"/>
    </location>
</feature>
<organism evidence="4 5">
    <name type="scientific">Myotis lucifugus</name>
    <name type="common">Little brown bat</name>
    <dbReference type="NCBI Taxonomy" id="59463"/>
    <lineage>
        <taxon>Eukaryota</taxon>
        <taxon>Metazoa</taxon>
        <taxon>Chordata</taxon>
        <taxon>Craniata</taxon>
        <taxon>Vertebrata</taxon>
        <taxon>Euteleostomi</taxon>
        <taxon>Mammalia</taxon>
        <taxon>Eutheria</taxon>
        <taxon>Laurasiatheria</taxon>
        <taxon>Chiroptera</taxon>
        <taxon>Yangochiroptera</taxon>
        <taxon>Vespertilionidae</taxon>
        <taxon>Myotis</taxon>
    </lineage>
</organism>
<dbReference type="PROSITE" id="PS50092">
    <property type="entry name" value="TSP1"/>
    <property type="match status" value="2"/>
</dbReference>
<name>G1Q7X4_MYOLU</name>
<proteinExistence type="predicted"/>
<reference evidence="4" key="2">
    <citation type="submission" date="2025-08" db="UniProtKB">
        <authorList>
            <consortium name="Ensembl"/>
        </authorList>
    </citation>
    <scope>IDENTIFICATION</scope>
</reference>
<dbReference type="InterPro" id="IPR002919">
    <property type="entry name" value="TIL_dom"/>
</dbReference>
<protein>
    <recommendedName>
        <fullName evidence="3">VWFC domain-containing protein</fullName>
    </recommendedName>
</protein>
<keyword evidence="5" id="KW-1185">Reference proteome</keyword>
<dbReference type="SUPFAM" id="SSF82895">
    <property type="entry name" value="TSP-1 type 1 repeat"/>
    <property type="match status" value="2"/>
</dbReference>
<dbReference type="HOGENOM" id="CLU_1536025_0_0_1"/>
<dbReference type="Ensembl" id="ENSMLUT00000030583.1">
    <property type="protein sequence ID" value="ENSMLUP00000019807.1"/>
    <property type="gene ID" value="ENSMLUG00000028853.1"/>
</dbReference>
<accession>G1Q7X4</accession>
<evidence type="ECO:0000256" key="2">
    <source>
        <dbReference type="ARBA" id="ARBA00023157"/>
    </source>
</evidence>
<keyword evidence="1" id="KW-0732">Signal</keyword>
<dbReference type="InterPro" id="IPR036383">
    <property type="entry name" value="TSP1_rpt_sf"/>
</dbReference>
<dbReference type="InParanoid" id="G1Q7X4"/>
<dbReference type="Pfam" id="PF01826">
    <property type="entry name" value="TIL"/>
    <property type="match status" value="1"/>
</dbReference>
<evidence type="ECO:0000256" key="1">
    <source>
        <dbReference type="ARBA" id="ARBA00022729"/>
    </source>
</evidence>
<dbReference type="Pfam" id="PF00090">
    <property type="entry name" value="TSP_1"/>
    <property type="match status" value="2"/>
</dbReference>
<dbReference type="SMART" id="SM00209">
    <property type="entry name" value="TSP1"/>
    <property type="match status" value="1"/>
</dbReference>
<dbReference type="EMBL" id="AAPE02063008">
    <property type="status" value="NOT_ANNOTATED_CDS"/>
    <property type="molecule type" value="Genomic_DNA"/>
</dbReference>
<evidence type="ECO:0000313" key="5">
    <source>
        <dbReference type="Proteomes" id="UP000001074"/>
    </source>
</evidence>
<dbReference type="GeneTree" id="ENSGT00940000155829"/>
<dbReference type="OMA" id="SCKGHPG"/>
<dbReference type="Gene3D" id="2.10.25.10">
    <property type="entry name" value="Laminin"/>
    <property type="match status" value="1"/>
</dbReference>
<evidence type="ECO:0000313" key="4">
    <source>
        <dbReference type="Ensembl" id="ENSMLUP00000019807.1"/>
    </source>
</evidence>
<dbReference type="SUPFAM" id="SSF57567">
    <property type="entry name" value="Serine protease inhibitors"/>
    <property type="match status" value="1"/>
</dbReference>
<dbReference type="FunFam" id="2.10.25.10:FF:000055">
    <property type="entry name" value="alpha-tectorin isoform X1"/>
    <property type="match status" value="1"/>
</dbReference>
<dbReference type="InterPro" id="IPR000884">
    <property type="entry name" value="TSP1_rpt"/>
</dbReference>